<reference evidence="1" key="3">
    <citation type="submission" date="2025-09" db="UniProtKB">
        <authorList>
            <consortium name="Ensembl"/>
        </authorList>
    </citation>
    <scope>IDENTIFICATION</scope>
</reference>
<reference evidence="1" key="1">
    <citation type="journal article" date="2019" name="bioRxiv">
        <title>Long live the king: chromosome-level assembly of the lion (Panthera leo) using linked-read, Hi-C, and long read data.</title>
        <authorList>
            <person name="Armstrong E.E."/>
            <person name="Taylor R.W."/>
            <person name="Miller D.E."/>
            <person name="Kaelin C."/>
            <person name="Barsh G."/>
            <person name="Hadly E.A."/>
            <person name="Petrov D."/>
        </authorList>
    </citation>
    <scope>NUCLEOTIDE SEQUENCE [LARGE SCALE GENOMIC DNA]</scope>
</reference>
<evidence type="ECO:0000313" key="2">
    <source>
        <dbReference type="Proteomes" id="UP000694399"/>
    </source>
</evidence>
<protein>
    <submittedName>
        <fullName evidence="1">Uncharacterized protein</fullName>
    </submittedName>
</protein>
<accession>A0A8C8X6R0</accession>
<name>A0A8C8X6R0_PANLE</name>
<organism evidence="1 2">
    <name type="scientific">Panthera leo</name>
    <name type="common">Lion</name>
    <dbReference type="NCBI Taxonomy" id="9689"/>
    <lineage>
        <taxon>Eukaryota</taxon>
        <taxon>Metazoa</taxon>
        <taxon>Chordata</taxon>
        <taxon>Craniata</taxon>
        <taxon>Vertebrata</taxon>
        <taxon>Euteleostomi</taxon>
        <taxon>Mammalia</taxon>
        <taxon>Eutheria</taxon>
        <taxon>Laurasiatheria</taxon>
        <taxon>Carnivora</taxon>
        <taxon>Feliformia</taxon>
        <taxon>Felidae</taxon>
        <taxon>Pantherinae</taxon>
        <taxon>Panthera</taxon>
    </lineage>
</organism>
<dbReference type="Proteomes" id="UP000694399">
    <property type="component" value="Chromosome D1"/>
</dbReference>
<dbReference type="Ensembl" id="ENSPLOT00000014250.1">
    <property type="protein sequence ID" value="ENSPLOP00000012828.1"/>
    <property type="gene ID" value="ENSPLOG00000009456.1"/>
</dbReference>
<dbReference type="AlphaFoldDB" id="A0A8C8X6R0"/>
<sequence>IKRLNGFARSEQVITAYLGLVCLFLDQANEIAFEIGVRVKALQLATVLSALPQNRLTAPKRQSFYSNSWFAEDELEDEMPTLNKYVPGDASNK</sequence>
<reference evidence="1" key="2">
    <citation type="submission" date="2025-08" db="UniProtKB">
        <authorList>
            <consortium name="Ensembl"/>
        </authorList>
    </citation>
    <scope>IDENTIFICATION</scope>
</reference>
<dbReference type="OMA" id="EMPTLNK"/>
<evidence type="ECO:0000313" key="1">
    <source>
        <dbReference type="Ensembl" id="ENSPLOP00000012828.1"/>
    </source>
</evidence>
<keyword evidence="2" id="KW-1185">Reference proteome</keyword>
<proteinExistence type="predicted"/>